<dbReference type="EMBL" id="JACXXH010000003">
    <property type="protein sequence ID" value="MBD3863228.1"/>
    <property type="molecule type" value="Genomic_DNA"/>
</dbReference>
<evidence type="ECO:0000256" key="5">
    <source>
        <dbReference type="ARBA" id="ARBA00022692"/>
    </source>
</evidence>
<evidence type="ECO:0000313" key="14">
    <source>
        <dbReference type="Proteomes" id="UP000627521"/>
    </source>
</evidence>
<evidence type="ECO:0000256" key="12">
    <source>
        <dbReference type="ARBA" id="ARBA00023180"/>
    </source>
</evidence>
<comment type="cofactor">
    <cofactor evidence="1">
        <name>Mn(2+)</name>
        <dbReference type="ChEBI" id="CHEBI:29035"/>
    </cofactor>
</comment>
<name>A0ABR8LY87_9FLAO</name>
<keyword evidence="5" id="KW-0812">Transmembrane</keyword>
<dbReference type="Pfam" id="PF01963">
    <property type="entry name" value="TraB_PrgY_gumN"/>
    <property type="match status" value="1"/>
</dbReference>
<evidence type="ECO:0000256" key="1">
    <source>
        <dbReference type="ARBA" id="ARBA00001936"/>
    </source>
</evidence>
<evidence type="ECO:0000256" key="4">
    <source>
        <dbReference type="ARBA" id="ARBA00022670"/>
    </source>
</evidence>
<evidence type="ECO:0000256" key="11">
    <source>
        <dbReference type="ARBA" id="ARBA00023136"/>
    </source>
</evidence>
<evidence type="ECO:0000256" key="9">
    <source>
        <dbReference type="ARBA" id="ARBA00022989"/>
    </source>
</evidence>
<gene>
    <name evidence="13" type="ORF">IEG06_07170</name>
</gene>
<evidence type="ECO:0000256" key="6">
    <source>
        <dbReference type="ARBA" id="ARBA00022723"/>
    </source>
</evidence>
<sequence length="1160" mass="135707">MKNYLFVLFCAISLTTFSQNQNNNQSLLWEISGNNLTKPSYIYGTMHVSAKVAFRLDDVFFQALENSESIALESDPSTWLAFNYQTTTLTPQNYSQSYDKNFYSTLFGIEHPEEVAIRGSIRSDNRMINGYLYRKDGYADNFEEETYLDMFIYQAGKKKKKNIYSLEDIEESRYLVSKAQRNARKNKIDPWLTKLYEKENPYLVQENTYRDRNLALLDSIGVASNTEYFRENMLYIRNANMVHVLDSLMQSQSVFAGVGAAHLPGNKGMLKMLEDKGYTVKPLLSKQTTVAQTKKEEIEAFIAPTSLSKQSTPDEFLTLKAFTELYEFYYGGQKYYISPDMTNGAYLTISRFNTFNYLPNEKEISLNRLDNFLFEDIPGDIIKKEALNHPYLGISILNKTKKGDYQKYHIYKTPLEVIVIKFAGQKEYVLKNEAPIFKSITFKTPTNTLQTFTSTYNKYQVNFPEYYTTDNVQNAGQKLIQGKIKDDYYFVKEVAFNDVYYIEEDKFEAKYIVTNFFKDFEIEDYTGKYNNNKYYSYEGIAKKDSTSLENIHLKSIVKDGSYFLLGYVGNNKDLADNFFNSFKFTTVKQEGFTKIIDTSLHFSVVTNTKATPPYDYYSYRKPKDYEEKTKRTTYYSKSNEQVYISKLKFHDLQMYKNVDSLWNEIDTDLKAVEKIDGFKKYIISDKKKYKKDNQYFYEYTLKDSLSAKAILVKNILNKGALFEIKSLTDTLSKPTPFITNFYNTFQPLDTLLGESVFSDKTDRFFKALRDNDSIVFKAKNKVKFNKSNASTMIDLIKNFDFPDNKEDFKTFLISELAKLDDPRTDAFLNNLYEESYSKPDIQNTILRSLLNKPTKKSYATFLNLLNKDLPLSGSIGSMFYNYNDSLALKKTLFPDLLEYTSIEEYKEPIYELLAKLKDSSVIKTKAYKKYRKQLIKDGKIEVKRSLKSKASYNYRSYSSSLYAFVKLIFPFRKETEAKNFFNKLLDSDNVSALTTYYVLLEEAGETIPEKLKEKTINDYKNQAFLVDRMYSKKLYKPYLTQKISQEMYAKSTLFANTTIEKERDSIHFLGKKTFKTDDDKDGDMYFYMLVQKEDKDETKRFYYAGFLKSQKNDRLQTEVYYDSGYSGNYIDENEEEDKLIKDVLDLVIHKNRRRLDDSGY</sequence>
<comment type="subcellular location">
    <subcellularLocation>
        <location evidence="3">Membrane</location>
        <topology evidence="3">Single-pass type I membrane protein</topology>
    </subcellularLocation>
</comment>
<protein>
    <submittedName>
        <fullName evidence="13">TraB/GumN family protein</fullName>
    </submittedName>
</protein>
<dbReference type="PANTHER" id="PTHR31120">
    <property type="entry name" value="METALLOPROTEASE TIKI"/>
    <property type="match status" value="1"/>
</dbReference>
<dbReference type="PANTHER" id="PTHR31120:SF6">
    <property type="entry name" value="METALLOPROTEASE TIKI HOMOLOG"/>
    <property type="match status" value="1"/>
</dbReference>
<dbReference type="InterPro" id="IPR002816">
    <property type="entry name" value="TraB/PrgY/GumN_fam"/>
</dbReference>
<keyword evidence="8" id="KW-0378">Hydrolase</keyword>
<evidence type="ECO:0000256" key="2">
    <source>
        <dbReference type="ARBA" id="ARBA00001941"/>
    </source>
</evidence>
<dbReference type="CDD" id="cd14789">
    <property type="entry name" value="Tiki"/>
    <property type="match status" value="1"/>
</dbReference>
<keyword evidence="12" id="KW-0325">Glycoprotein</keyword>
<reference evidence="13 14" key="1">
    <citation type="submission" date="2020-09" db="EMBL/GenBank/DDBJ databases">
        <title>Bacillus nautilus sp. nov., Chryseoglobus crepusculi sp. nov, and Psychrobacter noctis sp. nov., isolated from deep-sea sponges from the equatorial Atlantic.</title>
        <authorList>
            <person name="Stennett H.L."/>
            <person name="Williams S.E."/>
        </authorList>
    </citation>
    <scope>NUCLEOTIDE SEQUENCE [LARGE SCALE GENOMIC DNA]</scope>
    <source>
        <strain evidence="13 14">28M-24</strain>
    </source>
</reference>
<evidence type="ECO:0000256" key="8">
    <source>
        <dbReference type="ARBA" id="ARBA00022801"/>
    </source>
</evidence>
<accession>A0ABR8LY87</accession>
<keyword evidence="4" id="KW-0645">Protease</keyword>
<evidence type="ECO:0000256" key="3">
    <source>
        <dbReference type="ARBA" id="ARBA00004479"/>
    </source>
</evidence>
<comment type="caution">
    <text evidence="13">The sequence shown here is derived from an EMBL/GenBank/DDBJ whole genome shotgun (WGS) entry which is preliminary data.</text>
</comment>
<keyword evidence="14" id="KW-1185">Reference proteome</keyword>
<proteinExistence type="predicted"/>
<keyword evidence="9" id="KW-1133">Transmembrane helix</keyword>
<evidence type="ECO:0000313" key="13">
    <source>
        <dbReference type="EMBL" id="MBD3863228.1"/>
    </source>
</evidence>
<evidence type="ECO:0000256" key="7">
    <source>
        <dbReference type="ARBA" id="ARBA00022729"/>
    </source>
</evidence>
<dbReference type="InterPro" id="IPR040230">
    <property type="entry name" value="TIKI1/2-like"/>
</dbReference>
<keyword evidence="10" id="KW-0482">Metalloprotease</keyword>
<comment type="cofactor">
    <cofactor evidence="2">
        <name>Co(2+)</name>
        <dbReference type="ChEBI" id="CHEBI:48828"/>
    </cofactor>
</comment>
<evidence type="ECO:0000256" key="10">
    <source>
        <dbReference type="ARBA" id="ARBA00023049"/>
    </source>
</evidence>
<organism evidence="13 14">
    <name type="scientific">Olleya marilimosa</name>
    <dbReference type="NCBI Taxonomy" id="272164"/>
    <lineage>
        <taxon>Bacteria</taxon>
        <taxon>Pseudomonadati</taxon>
        <taxon>Bacteroidota</taxon>
        <taxon>Flavobacteriia</taxon>
        <taxon>Flavobacteriales</taxon>
        <taxon>Flavobacteriaceae</taxon>
    </lineage>
</organism>
<keyword evidence="7" id="KW-0732">Signal</keyword>
<keyword evidence="11" id="KW-0472">Membrane</keyword>
<keyword evidence="6" id="KW-0479">Metal-binding</keyword>
<dbReference type="Proteomes" id="UP000627521">
    <property type="component" value="Unassembled WGS sequence"/>
</dbReference>
<dbReference type="RefSeq" id="WP_191099596.1">
    <property type="nucleotide sequence ID" value="NZ_JACXXF010000003.1"/>
</dbReference>